<dbReference type="GO" id="GO:0005524">
    <property type="term" value="F:ATP binding"/>
    <property type="evidence" value="ECO:0007669"/>
    <property type="project" value="UniProtKB-KW"/>
</dbReference>
<sequence>MSQNAEPTWTPPQHPVVVLMGVSGSGKSTIALRLEEATGWDFLEGDDLHPQANVDKMASGTPLTDEDRWPWLEAIASWIREHTAAGRAAIVTCSALKRAYRDILRVDDNVVFVFLHGSVNEIGTRVRHRKHQYMPPSLLDSQFQTLESPAPDEHVVTVDVDRTPREITATILETLHQDPESQP</sequence>
<evidence type="ECO:0000256" key="2">
    <source>
        <dbReference type="ARBA" id="ARBA00008420"/>
    </source>
</evidence>
<protein>
    <recommendedName>
        <fullName evidence="3 10">Gluconokinase</fullName>
        <ecNumber evidence="3 10">2.7.1.12</ecNumber>
    </recommendedName>
</protein>
<keyword evidence="6 10" id="KW-0418">Kinase</keyword>
<dbReference type="EMBL" id="QRCM01000001">
    <property type="protein sequence ID" value="TXG89903.1"/>
    <property type="molecule type" value="Genomic_DNA"/>
</dbReference>
<dbReference type="GO" id="GO:0005737">
    <property type="term" value="C:cytoplasm"/>
    <property type="evidence" value="ECO:0007669"/>
    <property type="project" value="TreeGrafter"/>
</dbReference>
<reference evidence="11 12" key="1">
    <citation type="submission" date="2018-07" db="EMBL/GenBank/DDBJ databases">
        <title>Genome sequence of Rhodococcus rhodnii ATCC 35071 from Rhodnius prolixus.</title>
        <authorList>
            <person name="Patel V."/>
            <person name="Vogel K.J."/>
        </authorList>
    </citation>
    <scope>NUCLEOTIDE SEQUENCE [LARGE SCALE GENOMIC DNA]</scope>
    <source>
        <strain evidence="11 12">ATCC 35071</strain>
    </source>
</reference>
<evidence type="ECO:0000256" key="4">
    <source>
        <dbReference type="ARBA" id="ARBA00022679"/>
    </source>
</evidence>
<evidence type="ECO:0000256" key="10">
    <source>
        <dbReference type="RuleBase" id="RU363066"/>
    </source>
</evidence>
<comment type="caution">
    <text evidence="11">The sequence shown here is derived from an EMBL/GenBank/DDBJ whole genome shotgun (WGS) entry which is preliminary data.</text>
</comment>
<keyword evidence="5 10" id="KW-0547">Nucleotide-binding</keyword>
<evidence type="ECO:0000256" key="3">
    <source>
        <dbReference type="ARBA" id="ARBA00012054"/>
    </source>
</evidence>
<dbReference type="EC" id="2.7.1.12" evidence="3 10"/>
<keyword evidence="8" id="KW-0311">Gluconate utilization</keyword>
<keyword evidence="4 10" id="KW-0808">Transferase</keyword>
<comment type="catalytic activity">
    <reaction evidence="9 10">
        <text>D-gluconate + ATP = 6-phospho-D-gluconate + ADP + H(+)</text>
        <dbReference type="Rhea" id="RHEA:19433"/>
        <dbReference type="ChEBI" id="CHEBI:15378"/>
        <dbReference type="ChEBI" id="CHEBI:18391"/>
        <dbReference type="ChEBI" id="CHEBI:30616"/>
        <dbReference type="ChEBI" id="CHEBI:58759"/>
        <dbReference type="ChEBI" id="CHEBI:456216"/>
        <dbReference type="EC" id="2.7.1.12"/>
    </reaction>
</comment>
<organism evidence="11 12">
    <name type="scientific">Rhodococcus rhodnii</name>
    <dbReference type="NCBI Taxonomy" id="38312"/>
    <lineage>
        <taxon>Bacteria</taxon>
        <taxon>Bacillati</taxon>
        <taxon>Actinomycetota</taxon>
        <taxon>Actinomycetes</taxon>
        <taxon>Mycobacteriales</taxon>
        <taxon>Nocardiaceae</taxon>
        <taxon>Rhodococcus</taxon>
    </lineage>
</organism>
<dbReference type="SUPFAM" id="SSF52540">
    <property type="entry name" value="P-loop containing nucleoside triphosphate hydrolases"/>
    <property type="match status" value="1"/>
</dbReference>
<keyword evidence="7 10" id="KW-0067">ATP-binding</keyword>
<dbReference type="GO" id="GO:0019521">
    <property type="term" value="P:D-gluconate metabolic process"/>
    <property type="evidence" value="ECO:0007669"/>
    <property type="project" value="UniProtKB-KW"/>
</dbReference>
<proteinExistence type="inferred from homology"/>
<dbReference type="Gene3D" id="3.40.50.300">
    <property type="entry name" value="P-loop containing nucleotide triphosphate hydrolases"/>
    <property type="match status" value="1"/>
</dbReference>
<evidence type="ECO:0000256" key="7">
    <source>
        <dbReference type="ARBA" id="ARBA00022840"/>
    </source>
</evidence>
<accession>A0A6P2CBF6</accession>
<comment type="pathway">
    <text evidence="1">Carbohydrate acid metabolism.</text>
</comment>
<comment type="similarity">
    <text evidence="2 10">Belongs to the gluconokinase GntK/GntV family.</text>
</comment>
<dbReference type="Pfam" id="PF13671">
    <property type="entry name" value="AAA_33"/>
    <property type="match status" value="1"/>
</dbReference>
<dbReference type="PANTHER" id="PTHR43442">
    <property type="entry name" value="GLUCONOKINASE-RELATED"/>
    <property type="match status" value="1"/>
</dbReference>
<dbReference type="FunFam" id="3.40.50.300:FF:000522">
    <property type="entry name" value="Gluconokinase"/>
    <property type="match status" value="1"/>
</dbReference>
<evidence type="ECO:0000256" key="1">
    <source>
        <dbReference type="ARBA" id="ARBA00004761"/>
    </source>
</evidence>
<dbReference type="PANTHER" id="PTHR43442:SF3">
    <property type="entry name" value="GLUCONOKINASE-RELATED"/>
    <property type="match status" value="1"/>
</dbReference>
<gene>
    <name evidence="11" type="ORF">DW322_06355</name>
</gene>
<dbReference type="InterPro" id="IPR006001">
    <property type="entry name" value="Therm_gnt_kin"/>
</dbReference>
<dbReference type="GO" id="GO:0046316">
    <property type="term" value="F:gluconokinase activity"/>
    <property type="evidence" value="ECO:0007669"/>
    <property type="project" value="UniProtKB-EC"/>
</dbReference>
<dbReference type="NCBIfam" id="TIGR01313">
    <property type="entry name" value="therm_gnt_kin"/>
    <property type="match status" value="1"/>
</dbReference>
<evidence type="ECO:0000256" key="5">
    <source>
        <dbReference type="ARBA" id="ARBA00022741"/>
    </source>
</evidence>
<dbReference type="InterPro" id="IPR027417">
    <property type="entry name" value="P-loop_NTPase"/>
</dbReference>
<dbReference type="CDD" id="cd02021">
    <property type="entry name" value="GntK"/>
    <property type="match status" value="1"/>
</dbReference>
<name>A0A6P2CBF6_9NOCA</name>
<evidence type="ECO:0000256" key="8">
    <source>
        <dbReference type="ARBA" id="ARBA00023064"/>
    </source>
</evidence>
<evidence type="ECO:0000313" key="11">
    <source>
        <dbReference type="EMBL" id="TXG89903.1"/>
    </source>
</evidence>
<dbReference type="AlphaFoldDB" id="A0A6P2CBF6"/>
<evidence type="ECO:0000256" key="9">
    <source>
        <dbReference type="ARBA" id="ARBA00048090"/>
    </source>
</evidence>
<evidence type="ECO:0000256" key="6">
    <source>
        <dbReference type="ARBA" id="ARBA00022777"/>
    </source>
</evidence>
<evidence type="ECO:0000313" key="12">
    <source>
        <dbReference type="Proteomes" id="UP000471120"/>
    </source>
</evidence>
<dbReference type="Proteomes" id="UP000471120">
    <property type="component" value="Unassembled WGS sequence"/>
</dbReference>
<dbReference type="RefSeq" id="WP_010837706.1">
    <property type="nucleotide sequence ID" value="NZ_QRCM01000001.1"/>
</dbReference>